<dbReference type="GO" id="GO:0016491">
    <property type="term" value="F:oxidoreductase activity"/>
    <property type="evidence" value="ECO:0007669"/>
    <property type="project" value="UniProtKB-KW"/>
</dbReference>
<name>A0A7C8IDV1_9PLEO</name>
<dbReference type="PANTHER" id="PTHR42973:SF28">
    <property type="entry name" value="FAD-BINDING PCMH-TYPE DOMAIN-CONTAINING PROTEIN"/>
    <property type="match status" value="1"/>
</dbReference>
<organism evidence="6 7">
    <name type="scientific">Massariosphaeria phaeospora</name>
    <dbReference type="NCBI Taxonomy" id="100035"/>
    <lineage>
        <taxon>Eukaryota</taxon>
        <taxon>Fungi</taxon>
        <taxon>Dikarya</taxon>
        <taxon>Ascomycota</taxon>
        <taxon>Pezizomycotina</taxon>
        <taxon>Dothideomycetes</taxon>
        <taxon>Pleosporomycetidae</taxon>
        <taxon>Pleosporales</taxon>
        <taxon>Pleosporales incertae sedis</taxon>
        <taxon>Massariosphaeria</taxon>
    </lineage>
</organism>
<evidence type="ECO:0000256" key="2">
    <source>
        <dbReference type="ARBA" id="ARBA00022630"/>
    </source>
</evidence>
<keyword evidence="7" id="KW-1185">Reference proteome</keyword>
<feature type="domain" description="FAD-binding PCMH-type" evidence="5">
    <location>
        <begin position="34"/>
        <end position="207"/>
    </location>
</feature>
<comment type="similarity">
    <text evidence="1">Belongs to the oxygen-dependent FAD-linked oxidoreductase family.</text>
</comment>
<dbReference type="SUPFAM" id="SSF56176">
    <property type="entry name" value="FAD-binding/transporter-associated domain-like"/>
    <property type="match status" value="1"/>
</dbReference>
<dbReference type="Pfam" id="PF01565">
    <property type="entry name" value="FAD_binding_4"/>
    <property type="match status" value="1"/>
</dbReference>
<dbReference type="AlphaFoldDB" id="A0A7C8IDV1"/>
<accession>A0A7C8IDV1</accession>
<reference evidence="6 7" key="1">
    <citation type="submission" date="2020-01" db="EMBL/GenBank/DDBJ databases">
        <authorList>
            <consortium name="DOE Joint Genome Institute"/>
            <person name="Haridas S."/>
            <person name="Albert R."/>
            <person name="Binder M."/>
            <person name="Bloem J."/>
            <person name="Labutti K."/>
            <person name="Salamov A."/>
            <person name="Andreopoulos B."/>
            <person name="Baker S.E."/>
            <person name="Barry K."/>
            <person name="Bills G."/>
            <person name="Bluhm B.H."/>
            <person name="Cannon C."/>
            <person name="Castanera R."/>
            <person name="Culley D.E."/>
            <person name="Daum C."/>
            <person name="Ezra D."/>
            <person name="Gonzalez J.B."/>
            <person name="Henrissat B."/>
            <person name="Kuo A."/>
            <person name="Liang C."/>
            <person name="Lipzen A."/>
            <person name="Lutzoni F."/>
            <person name="Magnuson J."/>
            <person name="Mondo S."/>
            <person name="Nolan M."/>
            <person name="Ohm R."/>
            <person name="Pangilinan J."/>
            <person name="Park H.-J.H."/>
            <person name="Ramirez L."/>
            <person name="Alfaro M."/>
            <person name="Sun H."/>
            <person name="Tritt A."/>
            <person name="Yoshinaga Y."/>
            <person name="Zwiers L.-H.L."/>
            <person name="Turgeon B.G."/>
            <person name="Goodwin S.B."/>
            <person name="Spatafora J.W."/>
            <person name="Crous P.W."/>
            <person name="Grigoriev I.V."/>
        </authorList>
    </citation>
    <scope>NUCLEOTIDE SEQUENCE [LARGE SCALE GENOMIC DNA]</scope>
    <source>
        <strain evidence="6 7">CBS 611.86</strain>
    </source>
</reference>
<evidence type="ECO:0000259" key="5">
    <source>
        <dbReference type="PROSITE" id="PS51387"/>
    </source>
</evidence>
<dbReference type="Proteomes" id="UP000481861">
    <property type="component" value="Unassembled WGS sequence"/>
</dbReference>
<keyword evidence="3" id="KW-0274">FAD</keyword>
<evidence type="ECO:0000256" key="3">
    <source>
        <dbReference type="ARBA" id="ARBA00022827"/>
    </source>
</evidence>
<sequence>MACEKLRAALPGKVSLADEASYNSSVNSYYFRSARQRPSCVVSPTSTEDLSTAIKVLTGHPEVQFAVRSGGHQPHPEVSNTDHGITINLGGLNTITKSIDNDDVYRVGVGAGWINVYEVLDRVKRTALGSRESTVGVGGFITGGGLSYFAPERGFACDYVVNMEVVLASGEIIEVNDKSHPDLFWALKGGRSNFGIVTRIDITTFQLESFWGGATMYPWDAEDAALEAFIRLKMSGDYEPLAQVELSFLYSVQMGGFLVSANHWYLRPVENPQAFRHFAEIEPQMANTMRIDSTINFARELTKYQPQNKCATFVTTTFFINASIMKKINKIWEASAKELSSVQDITSVITYQQCPPPPKDSENAMGFAPQSSPHEDLLIFIVSVYWERQEDSDFVRDKIVGLMADIEGTTKQEGVFHPFKYINYAAPWQQSLKSYGEESYRKLNEVSRTYDPHGVFQSQAIGFKL</sequence>
<evidence type="ECO:0000256" key="4">
    <source>
        <dbReference type="ARBA" id="ARBA00023002"/>
    </source>
</evidence>
<dbReference type="GO" id="GO:0071949">
    <property type="term" value="F:FAD binding"/>
    <property type="evidence" value="ECO:0007669"/>
    <property type="project" value="InterPro"/>
</dbReference>
<comment type="caution">
    <text evidence="6">The sequence shown here is derived from an EMBL/GenBank/DDBJ whole genome shotgun (WGS) entry which is preliminary data.</text>
</comment>
<dbReference type="PROSITE" id="PS51387">
    <property type="entry name" value="FAD_PCMH"/>
    <property type="match status" value="1"/>
</dbReference>
<evidence type="ECO:0000313" key="7">
    <source>
        <dbReference type="Proteomes" id="UP000481861"/>
    </source>
</evidence>
<dbReference type="Gene3D" id="3.30.465.10">
    <property type="match status" value="1"/>
</dbReference>
<keyword evidence="2" id="KW-0285">Flavoprotein</keyword>
<proteinExistence type="inferred from homology"/>
<dbReference type="OrthoDB" id="2151789at2759"/>
<dbReference type="InterPro" id="IPR016169">
    <property type="entry name" value="FAD-bd_PCMH_sub2"/>
</dbReference>
<dbReference type="EMBL" id="JAADJZ010000006">
    <property type="protein sequence ID" value="KAF2874572.1"/>
    <property type="molecule type" value="Genomic_DNA"/>
</dbReference>
<evidence type="ECO:0000256" key="1">
    <source>
        <dbReference type="ARBA" id="ARBA00005466"/>
    </source>
</evidence>
<protein>
    <recommendedName>
        <fullName evidence="5">FAD-binding PCMH-type domain-containing protein</fullName>
    </recommendedName>
</protein>
<dbReference type="InterPro" id="IPR050416">
    <property type="entry name" value="FAD-linked_Oxidoreductase"/>
</dbReference>
<dbReference type="InterPro" id="IPR016166">
    <property type="entry name" value="FAD-bd_PCMH"/>
</dbReference>
<gene>
    <name evidence="6" type="ORF">BDV95DRAFT_488216</name>
</gene>
<dbReference type="InterPro" id="IPR036318">
    <property type="entry name" value="FAD-bd_PCMH-like_sf"/>
</dbReference>
<keyword evidence="4" id="KW-0560">Oxidoreductase</keyword>
<evidence type="ECO:0000313" key="6">
    <source>
        <dbReference type="EMBL" id="KAF2874572.1"/>
    </source>
</evidence>
<dbReference type="PANTHER" id="PTHR42973">
    <property type="entry name" value="BINDING OXIDOREDUCTASE, PUTATIVE (AFU_ORTHOLOGUE AFUA_1G17690)-RELATED"/>
    <property type="match status" value="1"/>
</dbReference>
<dbReference type="InterPro" id="IPR006094">
    <property type="entry name" value="Oxid_FAD_bind_N"/>
</dbReference>